<dbReference type="EMBL" id="BSPC01000087">
    <property type="protein sequence ID" value="GLS23846.1"/>
    <property type="molecule type" value="Genomic_DNA"/>
</dbReference>
<organism evidence="1 2">
    <name type="scientific">Labrys miyagiensis</name>
    <dbReference type="NCBI Taxonomy" id="346912"/>
    <lineage>
        <taxon>Bacteria</taxon>
        <taxon>Pseudomonadati</taxon>
        <taxon>Pseudomonadota</taxon>
        <taxon>Alphaproteobacteria</taxon>
        <taxon>Hyphomicrobiales</taxon>
        <taxon>Xanthobacteraceae</taxon>
        <taxon>Labrys</taxon>
    </lineage>
</organism>
<name>A0ABQ6CU16_9HYPH</name>
<accession>A0ABQ6CU16</accession>
<proteinExistence type="predicted"/>
<evidence type="ECO:0000313" key="1">
    <source>
        <dbReference type="EMBL" id="GLS23846.1"/>
    </source>
</evidence>
<reference evidence="2" key="1">
    <citation type="journal article" date="2019" name="Int. J. Syst. Evol. Microbiol.">
        <title>The Global Catalogue of Microorganisms (GCM) 10K type strain sequencing project: providing services to taxonomists for standard genome sequencing and annotation.</title>
        <authorList>
            <consortium name="The Broad Institute Genomics Platform"/>
            <consortium name="The Broad Institute Genome Sequencing Center for Infectious Disease"/>
            <person name="Wu L."/>
            <person name="Ma J."/>
        </authorList>
    </citation>
    <scope>NUCLEOTIDE SEQUENCE [LARGE SCALE GENOMIC DNA]</scope>
    <source>
        <strain evidence="2">NBRC 101365</strain>
    </source>
</reference>
<dbReference type="Proteomes" id="UP001156882">
    <property type="component" value="Unassembled WGS sequence"/>
</dbReference>
<evidence type="ECO:0000313" key="2">
    <source>
        <dbReference type="Proteomes" id="UP001156882"/>
    </source>
</evidence>
<comment type="caution">
    <text evidence="1">The sequence shown here is derived from an EMBL/GenBank/DDBJ whole genome shotgun (WGS) entry which is preliminary data.</text>
</comment>
<protein>
    <submittedName>
        <fullName evidence="1">Uncharacterized protein</fullName>
    </submittedName>
</protein>
<gene>
    <name evidence="1" type="ORF">GCM10007874_68670</name>
</gene>
<sequence length="179" mass="20156">MMPLQFSQYKSDMHTAISRLDRSGQCKFAAWCCNVILTDEEVRASLSRRPGGRTFLRALEAVLDDIRRGPCADRQRVEALAETTEPFLPDGILRDIEQHEAAGRSRVLSSLEVIDAFLGWGLSGNLAYLEECAVARLDWVGMLNTDEERDDCNLLRQEALNQLQVLHDLQGDRRPALAL</sequence>
<keyword evidence="2" id="KW-1185">Reference proteome</keyword>
<dbReference type="RefSeq" id="WP_284316776.1">
    <property type="nucleotide sequence ID" value="NZ_BSPC01000087.1"/>
</dbReference>